<evidence type="ECO:0000256" key="2">
    <source>
        <dbReference type="ARBA" id="ARBA00023015"/>
    </source>
</evidence>
<protein>
    <submittedName>
        <fullName evidence="7">TetR family transcriptional regulator</fullName>
    </submittedName>
</protein>
<dbReference type="InterPro" id="IPR041490">
    <property type="entry name" value="KstR2_TetR_C"/>
</dbReference>
<dbReference type="RefSeq" id="WP_181732688.1">
    <property type="nucleotide sequence ID" value="NZ_JACEIR010000010.1"/>
</dbReference>
<feature type="DNA-binding region" description="H-T-H motif" evidence="5">
    <location>
        <begin position="27"/>
        <end position="46"/>
    </location>
</feature>
<keyword evidence="1" id="KW-0678">Repressor</keyword>
<keyword evidence="4" id="KW-0804">Transcription</keyword>
<dbReference type="PANTHER" id="PTHR30055">
    <property type="entry name" value="HTH-TYPE TRANSCRIPTIONAL REGULATOR RUTR"/>
    <property type="match status" value="1"/>
</dbReference>
<evidence type="ECO:0000256" key="3">
    <source>
        <dbReference type="ARBA" id="ARBA00023125"/>
    </source>
</evidence>
<dbReference type="EMBL" id="JAECVW010000007">
    <property type="protein sequence ID" value="MBH8595915.1"/>
    <property type="molecule type" value="Genomic_DNA"/>
</dbReference>
<evidence type="ECO:0000256" key="4">
    <source>
        <dbReference type="ARBA" id="ARBA00023163"/>
    </source>
</evidence>
<dbReference type="Gene3D" id="1.10.357.10">
    <property type="entry name" value="Tetracycline Repressor, domain 2"/>
    <property type="match status" value="1"/>
</dbReference>
<keyword evidence="2" id="KW-0805">Transcription regulation</keyword>
<dbReference type="GO" id="GO:0000976">
    <property type="term" value="F:transcription cis-regulatory region binding"/>
    <property type="evidence" value="ECO:0007669"/>
    <property type="project" value="TreeGrafter"/>
</dbReference>
<dbReference type="InterPro" id="IPR001647">
    <property type="entry name" value="HTH_TetR"/>
</dbReference>
<dbReference type="Gene3D" id="1.10.10.60">
    <property type="entry name" value="Homeodomain-like"/>
    <property type="match status" value="1"/>
</dbReference>
<dbReference type="PANTHER" id="PTHR30055:SF175">
    <property type="entry name" value="HTH-TYPE TRANSCRIPTIONAL REPRESSOR KSTR2"/>
    <property type="match status" value="1"/>
</dbReference>
<dbReference type="SUPFAM" id="SSF46689">
    <property type="entry name" value="Homeodomain-like"/>
    <property type="match status" value="1"/>
</dbReference>
<dbReference type="InterPro" id="IPR036271">
    <property type="entry name" value="Tet_transcr_reg_TetR-rel_C_sf"/>
</dbReference>
<keyword evidence="3 5" id="KW-0238">DNA-binding</keyword>
<evidence type="ECO:0000313" key="8">
    <source>
        <dbReference type="Proteomes" id="UP000633619"/>
    </source>
</evidence>
<dbReference type="InterPro" id="IPR009057">
    <property type="entry name" value="Homeodomain-like_sf"/>
</dbReference>
<gene>
    <name evidence="7" type="ORF">I8U20_11290</name>
</gene>
<dbReference type="InterPro" id="IPR050109">
    <property type="entry name" value="HTH-type_TetR-like_transc_reg"/>
</dbReference>
<dbReference type="Proteomes" id="UP000633619">
    <property type="component" value="Unassembled WGS sequence"/>
</dbReference>
<evidence type="ECO:0000259" key="6">
    <source>
        <dbReference type="PROSITE" id="PS50977"/>
    </source>
</evidence>
<organism evidence="7 8">
    <name type="scientific">Thermoactinomyces intermedius</name>
    <dbReference type="NCBI Taxonomy" id="2024"/>
    <lineage>
        <taxon>Bacteria</taxon>
        <taxon>Bacillati</taxon>
        <taxon>Bacillota</taxon>
        <taxon>Bacilli</taxon>
        <taxon>Bacillales</taxon>
        <taxon>Thermoactinomycetaceae</taxon>
        <taxon>Thermoactinomyces</taxon>
    </lineage>
</organism>
<dbReference type="Pfam" id="PF00440">
    <property type="entry name" value="TetR_N"/>
    <property type="match status" value="1"/>
</dbReference>
<dbReference type="Pfam" id="PF17932">
    <property type="entry name" value="TetR_C_24"/>
    <property type="match status" value="1"/>
</dbReference>
<dbReference type="SUPFAM" id="SSF48498">
    <property type="entry name" value="Tetracyclin repressor-like, C-terminal domain"/>
    <property type="match status" value="1"/>
</dbReference>
<name>A0A8I1AF37_THEIN</name>
<evidence type="ECO:0000256" key="5">
    <source>
        <dbReference type="PROSITE-ProRule" id="PRU00335"/>
    </source>
</evidence>
<dbReference type="AlphaFoldDB" id="A0A8I1AF37"/>
<dbReference type="PRINTS" id="PR00455">
    <property type="entry name" value="HTHTETR"/>
</dbReference>
<dbReference type="PROSITE" id="PS50977">
    <property type="entry name" value="HTH_TETR_2"/>
    <property type="match status" value="1"/>
</dbReference>
<evidence type="ECO:0000313" key="7">
    <source>
        <dbReference type="EMBL" id="MBH8595915.1"/>
    </source>
</evidence>
<keyword evidence="8" id="KW-1185">Reference proteome</keyword>
<sequence length="201" mass="23303">MTKQERKEQILSTACRLFSRKGYHGTTIRDISEACGILSGSLYAHIRTKEDLLYEITNRGAEAFLNSLRPIVENDAPAVEKLRQAVIAHIKVVEANLEAATVYFHEWKGLSEERFCEIQEKRDRYEKMWARLVSQGIQEGAFRQVDEKFVRLLLLSVGNWLYQWYRPEGELPPEEIADRFMDLFLDGLANREQGEIPDPAR</sequence>
<evidence type="ECO:0000256" key="1">
    <source>
        <dbReference type="ARBA" id="ARBA00022491"/>
    </source>
</evidence>
<comment type="caution">
    <text evidence="7">The sequence shown here is derived from an EMBL/GenBank/DDBJ whole genome shotgun (WGS) entry which is preliminary data.</text>
</comment>
<accession>A0A8I1AF37</accession>
<reference evidence="7 8" key="1">
    <citation type="submission" date="2020-12" db="EMBL/GenBank/DDBJ databases">
        <title>WGS of Thermoactinomyces spp.</title>
        <authorList>
            <person name="Cheng K."/>
        </authorList>
    </citation>
    <scope>NUCLEOTIDE SEQUENCE [LARGE SCALE GENOMIC DNA]</scope>
    <source>
        <strain evidence="8">CICC 10671\DSM 43846</strain>
    </source>
</reference>
<dbReference type="GO" id="GO:0003700">
    <property type="term" value="F:DNA-binding transcription factor activity"/>
    <property type="evidence" value="ECO:0007669"/>
    <property type="project" value="TreeGrafter"/>
</dbReference>
<proteinExistence type="predicted"/>
<feature type="domain" description="HTH tetR-type" evidence="6">
    <location>
        <begin position="4"/>
        <end position="64"/>
    </location>
</feature>